<name>A0AAU9UW10_EUPED</name>
<dbReference type="AlphaFoldDB" id="A0AAU9UW10"/>
<evidence type="ECO:0000256" key="4">
    <source>
        <dbReference type="PROSITE-ProRule" id="PRU00146"/>
    </source>
</evidence>
<dbReference type="InterPro" id="IPR019786">
    <property type="entry name" value="Zinc_finger_PHD-type_CS"/>
</dbReference>
<dbReference type="PROSITE" id="PS01359">
    <property type="entry name" value="ZF_PHD_1"/>
    <property type="match status" value="1"/>
</dbReference>
<accession>A0AAU9UW10</accession>
<proteinExistence type="predicted"/>
<protein>
    <recommendedName>
        <fullName evidence="6">PHD-type domain-containing protein</fullName>
    </recommendedName>
</protein>
<dbReference type="Pfam" id="PF25298">
    <property type="entry name" value="Baculo_FP_2nd"/>
    <property type="match status" value="1"/>
</dbReference>
<dbReference type="Proteomes" id="UP001153954">
    <property type="component" value="Unassembled WGS sequence"/>
</dbReference>
<dbReference type="SUPFAM" id="SSF57903">
    <property type="entry name" value="FYVE/PHD zinc finger"/>
    <property type="match status" value="1"/>
</dbReference>
<feature type="domain" description="PHD-type" evidence="6">
    <location>
        <begin position="4"/>
        <end position="60"/>
    </location>
</feature>
<keyword evidence="5" id="KW-0175">Coiled coil</keyword>
<keyword evidence="8" id="KW-1185">Reference proteome</keyword>
<keyword evidence="2 4" id="KW-0863">Zinc-finger</keyword>
<evidence type="ECO:0000256" key="1">
    <source>
        <dbReference type="ARBA" id="ARBA00022723"/>
    </source>
</evidence>
<dbReference type="EMBL" id="CAKOGL010000025">
    <property type="protein sequence ID" value="CAH2102096.1"/>
    <property type="molecule type" value="Genomic_DNA"/>
</dbReference>
<sequence>MAESKKCDACLKQLSDIPSMDCSRCMASYHHFCVNISLPDLNDMSVESKSKWICVQCLSRERKGGDNSNTPVRNCKTSTLMSPQLEFVTQRPKTRVGNNCSCVSASSIRDIIREELQTLFANKIQPEMVEFRNAISSFESSMTYFNTELEKVKSEHNEQLEIIKVLKTEIESLKSSNRTLSSRLAQIDQHARSSNLEIHCVPENKQENLINTVVQLGKVIKCPISEAQIHYCSRLAKMNSTSPRPRSILVKFNSPRLRDEFLAATINFNRNNRDDKLNASHLGIGGTKRSAIYVAEHLTRENKSLHAATRSRARELGYKYVWVRDSRIFVRKNEQSNFIHINNIDALNKLPLIFTEGHFKMFLSKCKRT</sequence>
<evidence type="ECO:0000256" key="2">
    <source>
        <dbReference type="ARBA" id="ARBA00022771"/>
    </source>
</evidence>
<dbReference type="InterPro" id="IPR013083">
    <property type="entry name" value="Znf_RING/FYVE/PHD"/>
</dbReference>
<evidence type="ECO:0000313" key="7">
    <source>
        <dbReference type="EMBL" id="CAH2102096.1"/>
    </source>
</evidence>
<organism evidence="7 8">
    <name type="scientific">Euphydryas editha</name>
    <name type="common">Edith's checkerspot</name>
    <dbReference type="NCBI Taxonomy" id="104508"/>
    <lineage>
        <taxon>Eukaryota</taxon>
        <taxon>Metazoa</taxon>
        <taxon>Ecdysozoa</taxon>
        <taxon>Arthropoda</taxon>
        <taxon>Hexapoda</taxon>
        <taxon>Insecta</taxon>
        <taxon>Pterygota</taxon>
        <taxon>Neoptera</taxon>
        <taxon>Endopterygota</taxon>
        <taxon>Lepidoptera</taxon>
        <taxon>Glossata</taxon>
        <taxon>Ditrysia</taxon>
        <taxon>Papilionoidea</taxon>
        <taxon>Nymphalidae</taxon>
        <taxon>Nymphalinae</taxon>
        <taxon>Euphydryas</taxon>
    </lineage>
</organism>
<keyword evidence="1" id="KW-0479">Metal-binding</keyword>
<dbReference type="InterPro" id="IPR001965">
    <property type="entry name" value="Znf_PHD"/>
</dbReference>
<dbReference type="SMART" id="SM00249">
    <property type="entry name" value="PHD"/>
    <property type="match status" value="1"/>
</dbReference>
<dbReference type="InterPro" id="IPR019787">
    <property type="entry name" value="Znf_PHD-finger"/>
</dbReference>
<comment type="caution">
    <text evidence="7">The sequence shown here is derived from an EMBL/GenBank/DDBJ whole genome shotgun (WGS) entry which is preliminary data.</text>
</comment>
<evidence type="ECO:0000313" key="8">
    <source>
        <dbReference type="Proteomes" id="UP001153954"/>
    </source>
</evidence>
<dbReference type="InterPro" id="IPR057251">
    <property type="entry name" value="FP_C"/>
</dbReference>
<keyword evidence="3" id="KW-0862">Zinc</keyword>
<dbReference type="InterPro" id="IPR011011">
    <property type="entry name" value="Znf_FYVE_PHD"/>
</dbReference>
<evidence type="ECO:0000256" key="3">
    <source>
        <dbReference type="ARBA" id="ARBA00022833"/>
    </source>
</evidence>
<dbReference type="PROSITE" id="PS50016">
    <property type="entry name" value="ZF_PHD_2"/>
    <property type="match status" value="1"/>
</dbReference>
<gene>
    <name evidence="7" type="ORF">EEDITHA_LOCUS16778</name>
</gene>
<evidence type="ECO:0000259" key="6">
    <source>
        <dbReference type="PROSITE" id="PS50016"/>
    </source>
</evidence>
<evidence type="ECO:0000256" key="5">
    <source>
        <dbReference type="SAM" id="Coils"/>
    </source>
</evidence>
<reference evidence="7" key="1">
    <citation type="submission" date="2022-03" db="EMBL/GenBank/DDBJ databases">
        <authorList>
            <person name="Tunstrom K."/>
        </authorList>
    </citation>
    <scope>NUCLEOTIDE SEQUENCE</scope>
</reference>
<dbReference type="GO" id="GO:0008270">
    <property type="term" value="F:zinc ion binding"/>
    <property type="evidence" value="ECO:0007669"/>
    <property type="project" value="UniProtKB-KW"/>
</dbReference>
<dbReference type="Gene3D" id="3.30.40.10">
    <property type="entry name" value="Zinc/RING finger domain, C3HC4 (zinc finger)"/>
    <property type="match status" value="1"/>
</dbReference>
<feature type="coiled-coil region" evidence="5">
    <location>
        <begin position="149"/>
        <end position="183"/>
    </location>
</feature>